<dbReference type="AlphaFoldDB" id="A0A4R2ERJ2"/>
<feature type="coiled-coil region" evidence="2">
    <location>
        <begin position="153"/>
        <end position="180"/>
    </location>
</feature>
<gene>
    <name evidence="3" type="ORF">CLV25_104171</name>
</gene>
<dbReference type="PANTHER" id="PTHR11060">
    <property type="entry name" value="PROTEIN MEMO1"/>
    <property type="match status" value="1"/>
</dbReference>
<evidence type="ECO:0008006" key="5">
    <source>
        <dbReference type="Google" id="ProtNLM"/>
    </source>
</evidence>
<reference evidence="3 4" key="1">
    <citation type="submission" date="2019-03" db="EMBL/GenBank/DDBJ databases">
        <title>Genomic Encyclopedia of Archaeal and Bacterial Type Strains, Phase II (KMG-II): from individual species to whole genera.</title>
        <authorList>
            <person name="Goeker M."/>
        </authorList>
    </citation>
    <scope>NUCLEOTIDE SEQUENCE [LARGE SCALE GENOMIC DNA]</scope>
    <source>
        <strain evidence="3 4">RL-C</strain>
    </source>
</reference>
<dbReference type="InterPro" id="IPR002737">
    <property type="entry name" value="MEMO1_fam"/>
</dbReference>
<name>A0A4R2ERJ2_9BACT</name>
<dbReference type="Proteomes" id="UP000294830">
    <property type="component" value="Unassembled WGS sequence"/>
</dbReference>
<evidence type="ECO:0000313" key="4">
    <source>
        <dbReference type="Proteomes" id="UP000294830"/>
    </source>
</evidence>
<dbReference type="CDD" id="cd07361">
    <property type="entry name" value="MEMO_like"/>
    <property type="match status" value="1"/>
</dbReference>
<accession>A0A4R2ERJ2</accession>
<dbReference type="Gene3D" id="3.40.830.10">
    <property type="entry name" value="LigB-like"/>
    <property type="match status" value="1"/>
</dbReference>
<dbReference type="SUPFAM" id="SSF53213">
    <property type="entry name" value="LigB-like"/>
    <property type="match status" value="1"/>
</dbReference>
<comment type="caution">
    <text evidence="3">The sequence shown here is derived from an EMBL/GenBank/DDBJ whole genome shotgun (WGS) entry which is preliminary data.</text>
</comment>
<comment type="similarity">
    <text evidence="1">Belongs to the MEMO1 family.</text>
</comment>
<organism evidence="3 4">
    <name type="scientific">Acetobacteroides hydrogenigenes</name>
    <dbReference type="NCBI Taxonomy" id="979970"/>
    <lineage>
        <taxon>Bacteria</taxon>
        <taxon>Pseudomonadati</taxon>
        <taxon>Bacteroidota</taxon>
        <taxon>Bacteroidia</taxon>
        <taxon>Bacteroidales</taxon>
        <taxon>Rikenellaceae</taxon>
        <taxon>Acetobacteroides</taxon>
    </lineage>
</organism>
<dbReference type="PANTHER" id="PTHR11060:SF0">
    <property type="entry name" value="PROTEIN MEMO1"/>
    <property type="match status" value="1"/>
</dbReference>
<evidence type="ECO:0000256" key="2">
    <source>
        <dbReference type="SAM" id="Coils"/>
    </source>
</evidence>
<dbReference type="EMBL" id="SLWB01000004">
    <property type="protein sequence ID" value="TCN70216.1"/>
    <property type="molecule type" value="Genomic_DNA"/>
</dbReference>
<proteinExistence type="inferred from homology"/>
<evidence type="ECO:0000256" key="1">
    <source>
        <dbReference type="ARBA" id="ARBA00006315"/>
    </source>
</evidence>
<dbReference type="OrthoDB" id="9785549at2"/>
<keyword evidence="2" id="KW-0175">Coiled coil</keyword>
<evidence type="ECO:0000313" key="3">
    <source>
        <dbReference type="EMBL" id="TCN70216.1"/>
    </source>
</evidence>
<dbReference type="Pfam" id="PF01875">
    <property type="entry name" value="Memo"/>
    <property type="match status" value="1"/>
</dbReference>
<protein>
    <recommendedName>
        <fullName evidence="5">MEMO1 family protein</fullName>
    </recommendedName>
</protein>
<keyword evidence="4" id="KW-1185">Reference proteome</keyword>
<dbReference type="RefSeq" id="WP_131838769.1">
    <property type="nucleotide sequence ID" value="NZ_SLWB01000004.1"/>
</dbReference>
<sequence>MSVRANYAEGRFYSDKRADIEKLFGIEVTMQKDEICYSLKDYALIGGVVPHAGHIFCAHQAVHFFEIVRESQQVFDTVVVVSPNHTGMGNSPMSLDSHTQWQSPLGLIDVDMELARELGLPFNDEAQRYEHSAEVVVPFIQYFLDGKVKLLTINMLEQNHHNARTLAEQLKAAADKLNRRILLIASSDFTHFKNSKVGYELDSMALEPLLQFDLGEFEHRVRTMHISICGFGPIMTLLAFAKMVDQSAKVDVLKRGHSGEVYPSAEVVDYVSMLAYH</sequence>
<dbReference type="NCBIfam" id="TIGR04336">
    <property type="entry name" value="AmmeMemoSam_B"/>
    <property type="match status" value="1"/>
</dbReference>